<dbReference type="RefSeq" id="WP_344820037.1">
    <property type="nucleotide sequence ID" value="NZ_BAABCP010000002.1"/>
</dbReference>
<gene>
    <name evidence="1" type="ORF">GCM10022383_25010</name>
</gene>
<dbReference type="EMBL" id="BAABCP010000002">
    <property type="protein sequence ID" value="GAA3946233.1"/>
    <property type="molecule type" value="Genomic_DNA"/>
</dbReference>
<reference evidence="2" key="1">
    <citation type="journal article" date="2019" name="Int. J. Syst. Evol. Microbiol.">
        <title>The Global Catalogue of Microorganisms (GCM) 10K type strain sequencing project: providing services to taxonomists for standard genome sequencing and annotation.</title>
        <authorList>
            <consortium name="The Broad Institute Genomics Platform"/>
            <consortium name="The Broad Institute Genome Sequencing Center for Infectious Disease"/>
            <person name="Wu L."/>
            <person name="Ma J."/>
        </authorList>
    </citation>
    <scope>NUCLEOTIDE SEQUENCE [LARGE SCALE GENOMIC DNA]</scope>
    <source>
        <strain evidence="2">JCM 17024</strain>
    </source>
</reference>
<name>A0ABP7NGG2_9MICO</name>
<dbReference type="Proteomes" id="UP001501591">
    <property type="component" value="Unassembled WGS sequence"/>
</dbReference>
<protein>
    <recommendedName>
        <fullName evidence="3">Secreted protein</fullName>
    </recommendedName>
</protein>
<proteinExistence type="predicted"/>
<keyword evidence="2" id="KW-1185">Reference proteome</keyword>
<accession>A0ABP7NGG2</accession>
<sequence>MTGSRGFTLAGLTALCILALPGCALIDTVVWGADGAEVIRITEDLIDDLSADGTTELICDGADVDLGAPADWSGRGAGEPERTGAAAAEQDIPWAQWSINIELLPLGASVGDSFPGDVLYRQTDDGLCVDDVPWTTREHVG</sequence>
<evidence type="ECO:0000313" key="1">
    <source>
        <dbReference type="EMBL" id="GAA3946233.1"/>
    </source>
</evidence>
<evidence type="ECO:0008006" key="3">
    <source>
        <dbReference type="Google" id="ProtNLM"/>
    </source>
</evidence>
<evidence type="ECO:0000313" key="2">
    <source>
        <dbReference type="Proteomes" id="UP001501591"/>
    </source>
</evidence>
<comment type="caution">
    <text evidence="1">The sequence shown here is derived from an EMBL/GenBank/DDBJ whole genome shotgun (WGS) entry which is preliminary data.</text>
</comment>
<organism evidence="1 2">
    <name type="scientific">Microbacterium soli</name>
    <dbReference type="NCBI Taxonomy" id="446075"/>
    <lineage>
        <taxon>Bacteria</taxon>
        <taxon>Bacillati</taxon>
        <taxon>Actinomycetota</taxon>
        <taxon>Actinomycetes</taxon>
        <taxon>Micrococcales</taxon>
        <taxon>Microbacteriaceae</taxon>
        <taxon>Microbacterium</taxon>
    </lineage>
</organism>